<evidence type="ECO:0000256" key="1">
    <source>
        <dbReference type="SAM" id="MobiDB-lite"/>
    </source>
</evidence>
<keyword evidence="2" id="KW-0732">Signal</keyword>
<feature type="chain" id="PRO_5045166883" description="RcnB family protein" evidence="2">
    <location>
        <begin position="25"/>
        <end position="108"/>
    </location>
</feature>
<evidence type="ECO:0008006" key="5">
    <source>
        <dbReference type="Google" id="ProtNLM"/>
    </source>
</evidence>
<gene>
    <name evidence="3" type="ORF">IAI60_17280</name>
</gene>
<evidence type="ECO:0000313" key="4">
    <source>
        <dbReference type="Proteomes" id="UP001518990"/>
    </source>
</evidence>
<evidence type="ECO:0000256" key="2">
    <source>
        <dbReference type="SAM" id="SignalP"/>
    </source>
</evidence>
<feature type="signal peptide" evidence="2">
    <location>
        <begin position="1"/>
        <end position="24"/>
    </location>
</feature>
<proteinExistence type="predicted"/>
<feature type="region of interest" description="Disordered" evidence="1">
    <location>
        <begin position="24"/>
        <end position="79"/>
    </location>
</feature>
<protein>
    <recommendedName>
        <fullName evidence="5">RcnB family protein</fullName>
    </recommendedName>
</protein>
<comment type="caution">
    <text evidence="3">The sequence shown here is derived from an EMBL/GenBank/DDBJ whole genome shotgun (WGS) entry which is preliminary data.</text>
</comment>
<feature type="compositionally biased region" description="Polar residues" evidence="1">
    <location>
        <begin position="37"/>
        <end position="61"/>
    </location>
</feature>
<keyword evidence="4" id="KW-1185">Reference proteome</keyword>
<evidence type="ECO:0000313" key="3">
    <source>
        <dbReference type="EMBL" id="MBO1076366.1"/>
    </source>
</evidence>
<dbReference type="Proteomes" id="UP001518990">
    <property type="component" value="Unassembled WGS sequence"/>
</dbReference>
<reference evidence="3 4" key="1">
    <citation type="submission" date="2020-09" db="EMBL/GenBank/DDBJ databases">
        <title>Roseomonas.</title>
        <authorList>
            <person name="Zhu W."/>
        </authorList>
    </citation>
    <scope>NUCLEOTIDE SEQUENCE [LARGE SCALE GENOMIC DNA]</scope>
    <source>
        <strain evidence="3 4">1311</strain>
    </source>
</reference>
<sequence>MARISSTLAAASLAVTMGGGIAHAQTGYPTAGAPSASGYQVQQPMGSQGFQASPELQTSTGRPVVPVPPNPFSDLNLPNQQVGNGAYMGGGAVIEYLPDGTRRVVPMR</sequence>
<accession>A0ABS3KFW4</accession>
<dbReference type="EMBL" id="JACTNF010000021">
    <property type="protein sequence ID" value="MBO1076366.1"/>
    <property type="molecule type" value="Genomic_DNA"/>
</dbReference>
<organism evidence="3 4">
    <name type="scientific">Roseomonas marmotae</name>
    <dbReference type="NCBI Taxonomy" id="2768161"/>
    <lineage>
        <taxon>Bacteria</taxon>
        <taxon>Pseudomonadati</taxon>
        <taxon>Pseudomonadota</taxon>
        <taxon>Alphaproteobacteria</taxon>
        <taxon>Acetobacterales</taxon>
        <taxon>Roseomonadaceae</taxon>
        <taxon>Roseomonas</taxon>
    </lineage>
</organism>
<dbReference type="RefSeq" id="WP_207449294.1">
    <property type="nucleotide sequence ID" value="NZ_CP061091.1"/>
</dbReference>
<name>A0ABS3KFW4_9PROT</name>